<accession>A0AAW0RMF6</accession>
<gene>
    <name evidence="1" type="ORF">G3M48_007527</name>
</gene>
<dbReference type="AlphaFoldDB" id="A0AAW0RMF6"/>
<protein>
    <submittedName>
        <fullName evidence="1">Uncharacterized protein</fullName>
    </submittedName>
</protein>
<dbReference type="Proteomes" id="UP001397290">
    <property type="component" value="Unassembled WGS sequence"/>
</dbReference>
<evidence type="ECO:0000313" key="2">
    <source>
        <dbReference type="Proteomes" id="UP001397290"/>
    </source>
</evidence>
<sequence>MATSELGKSGDSSASINSVGSLQVFCILYTAMSSKIPITPNHHLSSANMNTLVYIHVALVAAITVVDAAPVRDGPILADAGDVIVSWGKLRK</sequence>
<evidence type="ECO:0000313" key="1">
    <source>
        <dbReference type="EMBL" id="KAK8143223.1"/>
    </source>
</evidence>
<proteinExistence type="predicted"/>
<comment type="caution">
    <text evidence="1">The sequence shown here is derived from an EMBL/GenBank/DDBJ whole genome shotgun (WGS) entry which is preliminary data.</text>
</comment>
<reference evidence="1 2" key="1">
    <citation type="submission" date="2020-02" db="EMBL/GenBank/DDBJ databases">
        <title>Comparative genomics of the hypocrealean fungal genus Beauvera.</title>
        <authorList>
            <person name="Showalter D.N."/>
            <person name="Bushley K.E."/>
            <person name="Rehner S.A."/>
        </authorList>
    </citation>
    <scope>NUCLEOTIDE SEQUENCE [LARGE SCALE GENOMIC DNA]</scope>
    <source>
        <strain evidence="1 2">ARSEF4384</strain>
    </source>
</reference>
<dbReference type="EMBL" id="JAAHCF010000538">
    <property type="protein sequence ID" value="KAK8143223.1"/>
    <property type="molecule type" value="Genomic_DNA"/>
</dbReference>
<keyword evidence="2" id="KW-1185">Reference proteome</keyword>
<name>A0AAW0RMF6_9HYPO</name>
<organism evidence="1 2">
    <name type="scientific">Beauveria asiatica</name>
    <dbReference type="NCBI Taxonomy" id="1069075"/>
    <lineage>
        <taxon>Eukaryota</taxon>
        <taxon>Fungi</taxon>
        <taxon>Dikarya</taxon>
        <taxon>Ascomycota</taxon>
        <taxon>Pezizomycotina</taxon>
        <taxon>Sordariomycetes</taxon>
        <taxon>Hypocreomycetidae</taxon>
        <taxon>Hypocreales</taxon>
        <taxon>Cordycipitaceae</taxon>
        <taxon>Beauveria</taxon>
    </lineage>
</organism>